<dbReference type="Proteomes" id="UP000023152">
    <property type="component" value="Unassembled WGS sequence"/>
</dbReference>
<proteinExistence type="predicted"/>
<dbReference type="SUPFAM" id="SSF52129">
    <property type="entry name" value="Caspase-like"/>
    <property type="match status" value="1"/>
</dbReference>
<evidence type="ECO:0000259" key="1">
    <source>
        <dbReference type="PROSITE" id="PS50208"/>
    </source>
</evidence>
<feature type="domain" description="Caspase family p20" evidence="1">
    <location>
        <begin position="1"/>
        <end position="34"/>
    </location>
</feature>
<evidence type="ECO:0000313" key="2">
    <source>
        <dbReference type="EMBL" id="ETO04975.1"/>
    </source>
</evidence>
<dbReference type="EMBL" id="ASPP01028689">
    <property type="protein sequence ID" value="ETO04975.1"/>
    <property type="molecule type" value="Genomic_DNA"/>
</dbReference>
<organism evidence="2 3">
    <name type="scientific">Reticulomyxa filosa</name>
    <dbReference type="NCBI Taxonomy" id="46433"/>
    <lineage>
        <taxon>Eukaryota</taxon>
        <taxon>Sar</taxon>
        <taxon>Rhizaria</taxon>
        <taxon>Retaria</taxon>
        <taxon>Foraminifera</taxon>
        <taxon>Monothalamids</taxon>
        <taxon>Reticulomyxidae</taxon>
        <taxon>Reticulomyxa</taxon>
    </lineage>
</organism>
<dbReference type="InterPro" id="IPR001309">
    <property type="entry name" value="Pept_C14_p20"/>
</dbReference>
<dbReference type="Gene3D" id="3.40.50.1460">
    <property type="match status" value="1"/>
</dbReference>
<dbReference type="GO" id="GO:0006508">
    <property type="term" value="P:proteolysis"/>
    <property type="evidence" value="ECO:0007669"/>
    <property type="project" value="InterPro"/>
</dbReference>
<comment type="caution">
    <text evidence="2">The sequence shown here is derived from an EMBL/GenBank/DDBJ whole genome shotgun (WGS) entry which is preliminary data.</text>
</comment>
<reference evidence="2 3" key="1">
    <citation type="journal article" date="2013" name="Curr. Biol.">
        <title>The Genome of the Foraminiferan Reticulomyxa filosa.</title>
        <authorList>
            <person name="Glockner G."/>
            <person name="Hulsmann N."/>
            <person name="Schleicher M."/>
            <person name="Noegel A.A."/>
            <person name="Eichinger L."/>
            <person name="Gallinger C."/>
            <person name="Pawlowski J."/>
            <person name="Sierra R."/>
            <person name="Euteneuer U."/>
            <person name="Pillet L."/>
            <person name="Moustafa A."/>
            <person name="Platzer M."/>
            <person name="Groth M."/>
            <person name="Szafranski K."/>
            <person name="Schliwa M."/>
        </authorList>
    </citation>
    <scope>NUCLEOTIDE SEQUENCE [LARGE SCALE GENOMIC DNA]</scope>
</reference>
<name>X6LW86_RETFI</name>
<dbReference type="Pfam" id="PF00656">
    <property type="entry name" value="Peptidase_C14"/>
    <property type="match status" value="1"/>
</dbReference>
<gene>
    <name evidence="2" type="ORF">RFI_32420</name>
</gene>
<dbReference type="GO" id="GO:0004197">
    <property type="term" value="F:cysteine-type endopeptidase activity"/>
    <property type="evidence" value="ECO:0007669"/>
    <property type="project" value="InterPro"/>
</dbReference>
<dbReference type="PROSITE" id="PS50208">
    <property type="entry name" value="CASPASE_P20"/>
    <property type="match status" value="1"/>
</dbReference>
<accession>X6LW86</accession>
<dbReference type="AlphaFoldDB" id="X6LW86"/>
<dbReference type="InterPro" id="IPR029030">
    <property type="entry name" value="Caspase-like_dom_sf"/>
</dbReference>
<protein>
    <recommendedName>
        <fullName evidence="1">Caspase family p20 domain-containing protein</fullName>
    </recommendedName>
</protein>
<keyword evidence="3" id="KW-1185">Reference proteome</keyword>
<sequence length="137" mass="16088">MPIDDILKAFDCEKIESFKDFPKIFIIDICRNQNTSAAYIMRGKIEEKEDMQVPGHNHDGFLIIWSTIQEYQIANRSLLSNSMKSVVMSKYKSKYPLKQMLHDIRQDIQKSGNSEWYCMKTQDSTSYDMIFVARETL</sequence>
<dbReference type="InterPro" id="IPR011600">
    <property type="entry name" value="Pept_C14_caspase"/>
</dbReference>
<evidence type="ECO:0000313" key="3">
    <source>
        <dbReference type="Proteomes" id="UP000023152"/>
    </source>
</evidence>